<evidence type="ECO:0000256" key="1">
    <source>
        <dbReference type="ARBA" id="ARBA00022801"/>
    </source>
</evidence>
<keyword evidence="1" id="KW-0378">Hydrolase</keyword>
<dbReference type="GO" id="GO:0045820">
    <property type="term" value="P:negative regulation of glycolytic process"/>
    <property type="evidence" value="ECO:0007669"/>
    <property type="project" value="TreeGrafter"/>
</dbReference>
<dbReference type="RefSeq" id="XP_016625481.1">
    <property type="nucleotide sequence ID" value="XM_016758232.1"/>
</dbReference>
<dbReference type="EMBL" id="KN846980">
    <property type="protein sequence ID" value="KIW98812.1"/>
    <property type="molecule type" value="Genomic_DNA"/>
</dbReference>
<dbReference type="GO" id="GO:0004331">
    <property type="term" value="F:fructose-2,6-bisphosphate 2-phosphatase activity"/>
    <property type="evidence" value="ECO:0007669"/>
    <property type="project" value="TreeGrafter"/>
</dbReference>
<feature type="binding site" evidence="2">
    <location>
        <begin position="14"/>
        <end position="21"/>
    </location>
    <ligand>
        <name>substrate</name>
    </ligand>
</feature>
<dbReference type="GO" id="GO:0043456">
    <property type="term" value="P:regulation of pentose-phosphate shunt"/>
    <property type="evidence" value="ECO:0007669"/>
    <property type="project" value="TreeGrafter"/>
</dbReference>
<dbReference type="PANTHER" id="PTHR46517">
    <property type="entry name" value="FRUCTOSE-2,6-BISPHOSPHATASE TIGAR"/>
    <property type="match status" value="1"/>
</dbReference>
<evidence type="ECO:0008006" key="5">
    <source>
        <dbReference type="Google" id="ProtNLM"/>
    </source>
</evidence>
<dbReference type="InterPro" id="IPR029033">
    <property type="entry name" value="His_PPase_superfam"/>
</dbReference>
<gene>
    <name evidence="3" type="ORF">Z519_00475</name>
</gene>
<organism evidence="3 4">
    <name type="scientific">Cladophialophora bantiana (strain ATCC 10958 / CBS 173.52 / CDC B-1940 / NIH 8579)</name>
    <name type="common">Xylohypha bantiana</name>
    <dbReference type="NCBI Taxonomy" id="1442370"/>
    <lineage>
        <taxon>Eukaryota</taxon>
        <taxon>Fungi</taxon>
        <taxon>Dikarya</taxon>
        <taxon>Ascomycota</taxon>
        <taxon>Pezizomycotina</taxon>
        <taxon>Eurotiomycetes</taxon>
        <taxon>Chaetothyriomycetidae</taxon>
        <taxon>Chaetothyriales</taxon>
        <taxon>Herpotrichiellaceae</taxon>
        <taxon>Cladophialophora</taxon>
    </lineage>
</organism>
<accession>A0A0D2GK75</accession>
<name>A0A0D2GK75_CLAB1</name>
<evidence type="ECO:0000256" key="2">
    <source>
        <dbReference type="PIRSR" id="PIRSR613078-2"/>
    </source>
</evidence>
<dbReference type="SUPFAM" id="SSF53254">
    <property type="entry name" value="Phosphoglycerate mutase-like"/>
    <property type="match status" value="1"/>
</dbReference>
<dbReference type="SMART" id="SM00855">
    <property type="entry name" value="PGAM"/>
    <property type="match status" value="1"/>
</dbReference>
<dbReference type="HOGENOM" id="CLU_1156252_0_0_1"/>
<proteinExistence type="predicted"/>
<keyword evidence="4" id="KW-1185">Reference proteome</keyword>
<dbReference type="CDD" id="cd07067">
    <property type="entry name" value="HP_PGM_like"/>
    <property type="match status" value="1"/>
</dbReference>
<dbReference type="Pfam" id="PF00300">
    <property type="entry name" value="His_Phos_1"/>
    <property type="match status" value="1"/>
</dbReference>
<dbReference type="GeneID" id="27693403"/>
<dbReference type="AlphaFoldDB" id="A0A0D2GK75"/>
<evidence type="ECO:0000313" key="4">
    <source>
        <dbReference type="Proteomes" id="UP000053789"/>
    </source>
</evidence>
<dbReference type="InterPro" id="IPR013078">
    <property type="entry name" value="His_Pase_superF_clade-1"/>
</dbReference>
<dbReference type="InterPro" id="IPR051695">
    <property type="entry name" value="Phosphoglycerate_Mutase"/>
</dbReference>
<protein>
    <recommendedName>
        <fullName evidence="5">Phosphoglycerate mutase</fullName>
    </recommendedName>
</protein>
<dbReference type="PANTHER" id="PTHR46517:SF1">
    <property type="entry name" value="FRUCTOSE-2,6-BISPHOSPHATASE TIGAR"/>
    <property type="match status" value="1"/>
</dbReference>
<dbReference type="VEuPathDB" id="FungiDB:Z519_00475"/>
<evidence type="ECO:0000313" key="3">
    <source>
        <dbReference type="EMBL" id="KIW98812.1"/>
    </source>
</evidence>
<dbReference type="GO" id="GO:0005829">
    <property type="term" value="C:cytosol"/>
    <property type="evidence" value="ECO:0007669"/>
    <property type="project" value="TreeGrafter"/>
</dbReference>
<sequence length="236" mass="26007">MDSNDGKLHLLFIRHGETQDNIDRILQGLRDTSLTEKGHREAQILADKLRGQTIDAVYHSPLIRIVQTIQPILADRTGVQVYADPDLTGQALGEFEGGSYDTIDMSNPRSADGGPGVELFDDFVRRLKRAFARIVGTEAKLVGAQDRTVVVATHGVGITSLFKTLECSPLCEGFNPKLAVRGPDAFEVRWTDSDDVARLVVSQPTQLPTRDGSLEWSLISGQPFLIEVWGKREKAL</sequence>
<reference evidence="3" key="1">
    <citation type="submission" date="2015-01" db="EMBL/GenBank/DDBJ databases">
        <title>The Genome Sequence of Cladophialophora bantiana CBS 173.52.</title>
        <authorList>
            <consortium name="The Broad Institute Genomics Platform"/>
            <person name="Cuomo C."/>
            <person name="de Hoog S."/>
            <person name="Gorbushina A."/>
            <person name="Stielow B."/>
            <person name="Teixiera M."/>
            <person name="Abouelleil A."/>
            <person name="Chapman S.B."/>
            <person name="Priest M."/>
            <person name="Young S.K."/>
            <person name="Wortman J."/>
            <person name="Nusbaum C."/>
            <person name="Birren B."/>
        </authorList>
    </citation>
    <scope>NUCLEOTIDE SEQUENCE [LARGE SCALE GENOMIC DNA]</scope>
    <source>
        <strain evidence="3">CBS 173.52</strain>
    </source>
</reference>
<dbReference type="Proteomes" id="UP000053789">
    <property type="component" value="Unassembled WGS sequence"/>
</dbReference>
<feature type="binding site" evidence="2">
    <location>
        <position position="64"/>
    </location>
    <ligand>
        <name>substrate</name>
    </ligand>
</feature>
<dbReference type="Gene3D" id="3.40.50.1240">
    <property type="entry name" value="Phosphoglycerate mutase-like"/>
    <property type="match status" value="1"/>
</dbReference>
<dbReference type="OrthoDB" id="354304at2759"/>